<feature type="chain" id="PRO_5002004962" description="DUF3993 domain-containing protein" evidence="1">
    <location>
        <begin position="39"/>
        <end position="177"/>
    </location>
</feature>
<organism evidence="2 3">
    <name type="scientific">Pontibacillus yanchengensis Y32</name>
    <dbReference type="NCBI Taxonomy" id="1385514"/>
    <lineage>
        <taxon>Bacteria</taxon>
        <taxon>Bacillati</taxon>
        <taxon>Bacillota</taxon>
        <taxon>Bacilli</taxon>
        <taxon>Bacillales</taxon>
        <taxon>Bacillaceae</taxon>
        <taxon>Pontibacillus</taxon>
    </lineage>
</organism>
<keyword evidence="1" id="KW-0732">Signal</keyword>
<keyword evidence="3" id="KW-1185">Reference proteome</keyword>
<protein>
    <recommendedName>
        <fullName evidence="4">DUF3993 domain-containing protein</fullName>
    </recommendedName>
</protein>
<gene>
    <name evidence="2" type="ORF">N782_19370</name>
</gene>
<comment type="caution">
    <text evidence="2">The sequence shown here is derived from an EMBL/GenBank/DDBJ whole genome shotgun (WGS) entry which is preliminary data.</text>
</comment>
<name>A0A0A2T6P8_9BACI</name>
<reference evidence="2 3" key="1">
    <citation type="journal article" date="2015" name="Stand. Genomic Sci.">
        <title>High quality draft genome sequence of the moderately halophilic bacterium Pontibacillus yanchengensis Y32(T) and comparison among Pontibacillus genomes.</title>
        <authorList>
            <person name="Huang J."/>
            <person name="Qiao Z.X."/>
            <person name="Tang J.W."/>
            <person name="Wang G."/>
        </authorList>
    </citation>
    <scope>NUCLEOTIDE SEQUENCE [LARGE SCALE GENOMIC DNA]</scope>
    <source>
        <strain evidence="2 3">Y32</strain>
    </source>
</reference>
<evidence type="ECO:0008006" key="4">
    <source>
        <dbReference type="Google" id="ProtNLM"/>
    </source>
</evidence>
<evidence type="ECO:0000313" key="2">
    <source>
        <dbReference type="EMBL" id="KGP71457.1"/>
    </source>
</evidence>
<dbReference type="EMBL" id="AVBF01000063">
    <property type="protein sequence ID" value="KGP71457.1"/>
    <property type="molecule type" value="Genomic_DNA"/>
</dbReference>
<accession>A0A0A2T6P8</accession>
<dbReference type="RefSeq" id="WP_036822944.1">
    <property type="nucleotide sequence ID" value="NZ_AVBF01000063.1"/>
</dbReference>
<proteinExistence type="predicted"/>
<feature type="signal peptide" evidence="1">
    <location>
        <begin position="1"/>
        <end position="38"/>
    </location>
</feature>
<sequence>MGEIGHPLELLGKGFKLKKLLILFVLGLLCLFSTNVQANHSDEGKSANLVKWEEILSKAHDIQTLYTQKPVEYHYIREDFLQVFTEELMIEMFKEHLLVLEKGYQFASTDFSPYMIHSLDTKKFEVISVTDAGLILEESIPVFSELMGTNIPQQRITVVKTENGTKISKVNWILPEQ</sequence>
<dbReference type="OrthoDB" id="2692235at2"/>
<dbReference type="Proteomes" id="UP000030147">
    <property type="component" value="Unassembled WGS sequence"/>
</dbReference>
<dbReference type="AlphaFoldDB" id="A0A0A2T6P8"/>
<evidence type="ECO:0000313" key="3">
    <source>
        <dbReference type="Proteomes" id="UP000030147"/>
    </source>
</evidence>
<evidence type="ECO:0000256" key="1">
    <source>
        <dbReference type="SAM" id="SignalP"/>
    </source>
</evidence>
<dbReference type="eggNOG" id="ENOG502ZZ8F">
    <property type="taxonomic scope" value="Bacteria"/>
</dbReference>